<evidence type="ECO:0000259" key="1">
    <source>
        <dbReference type="Pfam" id="PF13883"/>
    </source>
</evidence>
<dbReference type="Pfam" id="PF13883">
    <property type="entry name" value="CREG_beta-barrel"/>
    <property type="match status" value="2"/>
</dbReference>
<dbReference type="Gene3D" id="2.30.110.10">
    <property type="entry name" value="Electron Transport, Fmn-binding Protein, Chain A"/>
    <property type="match status" value="2"/>
</dbReference>
<comment type="caution">
    <text evidence="2">The sequence shown here is derived from an EMBL/GenBank/DDBJ whole genome shotgun (WGS) entry which is preliminary data.</text>
</comment>
<dbReference type="OrthoDB" id="46836at2759"/>
<dbReference type="PANTHER" id="PTHR13343:SF17">
    <property type="entry name" value="CELLULAR REPRESSOR OF E1A-STIMULATED GENES, ISOFORM A"/>
    <property type="match status" value="1"/>
</dbReference>
<name>A0A812J035_9DINO</name>
<keyword evidence="3" id="KW-1185">Reference proteome</keyword>
<evidence type="ECO:0000313" key="2">
    <source>
        <dbReference type="EMBL" id="CAE7195031.1"/>
    </source>
</evidence>
<dbReference type="InterPro" id="IPR055343">
    <property type="entry name" value="CREG_beta-barrel"/>
</dbReference>
<dbReference type="SUPFAM" id="SSF50475">
    <property type="entry name" value="FMN-binding split barrel"/>
    <property type="match status" value="2"/>
</dbReference>
<dbReference type="InterPro" id="IPR012349">
    <property type="entry name" value="Split_barrel_FMN-bd"/>
</dbReference>
<organism evidence="2 3">
    <name type="scientific">Symbiodinium natans</name>
    <dbReference type="NCBI Taxonomy" id="878477"/>
    <lineage>
        <taxon>Eukaryota</taxon>
        <taxon>Sar</taxon>
        <taxon>Alveolata</taxon>
        <taxon>Dinophyceae</taxon>
        <taxon>Suessiales</taxon>
        <taxon>Symbiodiniaceae</taxon>
        <taxon>Symbiodinium</taxon>
    </lineage>
</organism>
<dbReference type="PANTHER" id="PTHR13343">
    <property type="entry name" value="CREG1 PROTEIN"/>
    <property type="match status" value="1"/>
</dbReference>
<evidence type="ECO:0000313" key="3">
    <source>
        <dbReference type="Proteomes" id="UP000604046"/>
    </source>
</evidence>
<dbReference type="GO" id="GO:0005737">
    <property type="term" value="C:cytoplasm"/>
    <property type="evidence" value="ECO:0007669"/>
    <property type="project" value="UniProtKB-ARBA"/>
</dbReference>
<accession>A0A812J035</accession>
<reference evidence="2" key="1">
    <citation type="submission" date="2021-02" db="EMBL/GenBank/DDBJ databases">
        <authorList>
            <person name="Dougan E. K."/>
            <person name="Rhodes N."/>
            <person name="Thang M."/>
            <person name="Chan C."/>
        </authorList>
    </citation>
    <scope>NUCLEOTIDE SEQUENCE</scope>
</reference>
<feature type="domain" description="CREG-like beta-barrel" evidence="1">
    <location>
        <begin position="16"/>
        <end position="172"/>
    </location>
</feature>
<sequence length="381" mass="41010">MWARFLPLLTAVVARTPEQVAENARWLVHEASWGTLSSLDASSEPVGDTLSFSDGAVGNSTGRFFFYLLGDYEDSLPAALTISQAALNSSCGSIVPTRAEHDPEDPRCGRLTATGVLKKVSGEDEVLGRAGLFARHPQMAHWPASHDFRVHELVPSDIWILDAYGGGQIVKLLDFLSAKPKHTTPWEVPLRVSGERWGTPPPFSRPAQRARWLVYHSLWGTVSTKSVRLHGAPWGNARSVADGVGANSTGLPVLYLPTPDPTAVDVAADSHVTISLTEAALPDRVSPRGICNGMDPEDPTCARIALTGTLRALTGDEVTQAEVNLGARHPLAPWLAQGGAHTGGQYFTIDLKSITFLDFYGGPAKVTVSEYLRAVPHEIMV</sequence>
<dbReference type="AlphaFoldDB" id="A0A812J035"/>
<dbReference type="EMBL" id="CAJNDS010000343">
    <property type="protein sequence ID" value="CAE7195031.1"/>
    <property type="molecule type" value="Genomic_DNA"/>
</dbReference>
<feature type="domain" description="CREG-like beta-barrel" evidence="1">
    <location>
        <begin position="204"/>
        <end position="372"/>
    </location>
</feature>
<protein>
    <submittedName>
        <fullName evidence="2">Creg1 protein</fullName>
    </submittedName>
</protein>
<gene>
    <name evidence="2" type="primary">Creg1</name>
    <name evidence="2" type="ORF">SNAT2548_LOCUS5361</name>
</gene>
<proteinExistence type="predicted"/>
<dbReference type="Proteomes" id="UP000604046">
    <property type="component" value="Unassembled WGS sequence"/>
</dbReference>